<evidence type="ECO:0000259" key="2">
    <source>
        <dbReference type="SMART" id="SM00746"/>
    </source>
</evidence>
<dbReference type="Pfam" id="PF04945">
    <property type="entry name" value="YHS"/>
    <property type="match status" value="1"/>
</dbReference>
<dbReference type="InterPro" id="IPR012348">
    <property type="entry name" value="RNR-like"/>
</dbReference>
<protein>
    <submittedName>
        <fullName evidence="3">YHS domain-containing protein</fullName>
    </submittedName>
</protein>
<dbReference type="InterPro" id="IPR007029">
    <property type="entry name" value="YHS_dom"/>
</dbReference>
<feature type="region of interest" description="Disordered" evidence="1">
    <location>
        <begin position="33"/>
        <end position="52"/>
    </location>
</feature>
<dbReference type="InterPro" id="IPR011017">
    <property type="entry name" value="TRASH_dom"/>
</dbReference>
<sequence>MEALIYFALWAGLIFLMMRVGCGAHVMGHGHDHGAGAGKASAGSTSGVRWVPPETDVDPVCGKTVHPDKAKPSVHDGMVYYFCSRECRELFEAAPQLYVGPQAARQPEMLEHHHD</sequence>
<name>A0A1Y6BVN2_9PROT</name>
<proteinExistence type="predicted"/>
<organism evidence="3 4">
    <name type="scientific">Tistlia consotensis USBA 355</name>
    <dbReference type="NCBI Taxonomy" id="560819"/>
    <lineage>
        <taxon>Bacteria</taxon>
        <taxon>Pseudomonadati</taxon>
        <taxon>Pseudomonadota</taxon>
        <taxon>Alphaproteobacteria</taxon>
        <taxon>Rhodospirillales</taxon>
        <taxon>Rhodovibrionaceae</taxon>
        <taxon>Tistlia</taxon>
    </lineage>
</organism>
<dbReference type="RefSeq" id="WP_085123152.1">
    <property type="nucleotide sequence ID" value="NZ_FWZX01000009.1"/>
</dbReference>
<dbReference type="Proteomes" id="UP000192917">
    <property type="component" value="Unassembled WGS sequence"/>
</dbReference>
<keyword evidence="4" id="KW-1185">Reference proteome</keyword>
<feature type="compositionally biased region" description="Low complexity" evidence="1">
    <location>
        <begin position="38"/>
        <end position="47"/>
    </location>
</feature>
<dbReference type="GO" id="GO:0016491">
    <property type="term" value="F:oxidoreductase activity"/>
    <property type="evidence" value="ECO:0007669"/>
    <property type="project" value="InterPro"/>
</dbReference>
<dbReference type="AlphaFoldDB" id="A0A1Y6BVN2"/>
<dbReference type="InterPro" id="IPR009078">
    <property type="entry name" value="Ferritin-like_SF"/>
</dbReference>
<evidence type="ECO:0000313" key="3">
    <source>
        <dbReference type="EMBL" id="SMF27470.1"/>
    </source>
</evidence>
<reference evidence="3 4" key="1">
    <citation type="submission" date="2017-04" db="EMBL/GenBank/DDBJ databases">
        <authorList>
            <person name="Afonso C.L."/>
            <person name="Miller P.J."/>
            <person name="Scott M.A."/>
            <person name="Spackman E."/>
            <person name="Goraichik I."/>
            <person name="Dimitrov K.M."/>
            <person name="Suarez D.L."/>
            <person name="Swayne D.E."/>
        </authorList>
    </citation>
    <scope>NUCLEOTIDE SEQUENCE [LARGE SCALE GENOMIC DNA]</scope>
    <source>
        <strain evidence="3 4">USBA 355</strain>
    </source>
</reference>
<accession>A0A1Y6BVN2</accession>
<dbReference type="SUPFAM" id="SSF47240">
    <property type="entry name" value="Ferritin-like"/>
    <property type="match status" value="1"/>
</dbReference>
<dbReference type="SMART" id="SM00746">
    <property type="entry name" value="TRASH"/>
    <property type="match status" value="1"/>
</dbReference>
<dbReference type="Gene3D" id="1.10.620.20">
    <property type="entry name" value="Ribonucleotide Reductase, subunit A"/>
    <property type="match status" value="1"/>
</dbReference>
<gene>
    <name evidence="3" type="ORF">SAMN05428998_10991</name>
</gene>
<evidence type="ECO:0000256" key="1">
    <source>
        <dbReference type="SAM" id="MobiDB-lite"/>
    </source>
</evidence>
<feature type="domain" description="TRASH" evidence="2">
    <location>
        <begin position="58"/>
        <end position="95"/>
    </location>
</feature>
<evidence type="ECO:0000313" key="4">
    <source>
        <dbReference type="Proteomes" id="UP000192917"/>
    </source>
</evidence>
<dbReference type="EMBL" id="FWZX01000009">
    <property type="protein sequence ID" value="SMF27470.1"/>
    <property type="molecule type" value="Genomic_DNA"/>
</dbReference>
<dbReference type="STRING" id="560819.SAMN05428998_10991"/>